<dbReference type="InterPro" id="IPR043519">
    <property type="entry name" value="NT_sf"/>
</dbReference>
<dbReference type="OrthoDB" id="7378at2157"/>
<keyword evidence="5 12" id="KW-0547">Nucleotide-binding</keyword>
<evidence type="ECO:0000259" key="15">
    <source>
        <dbReference type="Pfam" id="PF21133"/>
    </source>
</evidence>
<dbReference type="Gene3D" id="3.30.460.10">
    <property type="entry name" value="Beta Polymerase, domain 2"/>
    <property type="match status" value="1"/>
</dbReference>
<evidence type="ECO:0000256" key="9">
    <source>
        <dbReference type="ARBA" id="ARBA00022884"/>
    </source>
</evidence>
<comment type="function">
    <text evidence="12">Catalyzes the addition and repair of the essential 3'-terminal CCA sequence in tRNAs without using a nucleic acid template. Adds these three nucleotides in the order of C, C, and A to the tRNA nucleotide-73, using CTP and ATP as substrates and producing inorganic pyrophosphate. tRNA 3'-terminal CCA addition is required both for tRNA processing and repair. Also involved in tRNA surveillance by mediating tandem CCA addition to generate a CCACCA at the 3' terminus of unstable tRNAs. While stable tRNAs receive only 3'-terminal CCA, unstable tRNAs are marked with CCACCA and rapidly degraded.</text>
</comment>
<proteinExistence type="inferred from homology"/>
<evidence type="ECO:0000259" key="13">
    <source>
        <dbReference type="Pfam" id="PF01909"/>
    </source>
</evidence>
<feature type="binding site" evidence="12">
    <location>
        <position position="159"/>
    </location>
    <ligand>
        <name>CTP</name>
        <dbReference type="ChEBI" id="CHEBI:37563"/>
    </ligand>
</feature>
<keyword evidence="3 12" id="KW-0548">Nucleotidyltransferase</keyword>
<sequence length="456" mass="53182">MDYEKIISKITPKRQEKEAVKKFTNNLVKTINHIAEKKNIKAKATVVGSVAKGTWLRGEADIDIFIKFPLETPEEKLKEDGLYLGYECIKAMGGQAEERYAAHPYVTGHMKGYEVDLVPCYDIEDASQLKSAVDRTILHTRYIKKNLKKEQRKEVLLLKKFMKAIGAYGSEFKVGGFAGYLCELLIIAYRNFQSVLEAAALKWRKGQIIDIEGHGTGKYFDDPLIVIDPTDKNRNVAAALTQQKLSEFIIVARSFLENPKEEYFQKVEYSHDKGRIKAKFMERGSKCIILEFNPPSVPADTLYPQLKKTMDTLVSHFSREGFKVNRSAYWTDEKKISLIIFEFETWKLPAYKKHMGPRIWSRKHTKRFHKKYGDRIWIEDDRLFVERKRKATKPESYLKSLLSRIEYLRVGKHVKEELKKGYKIFNIKEYLESEQPREVLEFLDAFLDPGKHLWRS</sequence>
<feature type="binding site" evidence="12">
    <location>
        <position position="52"/>
    </location>
    <ligand>
        <name>ATP</name>
        <dbReference type="ChEBI" id="CHEBI:30616"/>
    </ligand>
</feature>
<dbReference type="GO" id="GO:0005524">
    <property type="term" value="F:ATP binding"/>
    <property type="evidence" value="ECO:0007669"/>
    <property type="project" value="UniProtKB-UniRule"/>
</dbReference>
<dbReference type="InterPro" id="IPR015329">
    <property type="entry name" value="tRNA_NucTransf2"/>
</dbReference>
<evidence type="ECO:0000256" key="7">
    <source>
        <dbReference type="ARBA" id="ARBA00022840"/>
    </source>
</evidence>
<feature type="binding site" evidence="12">
    <location>
        <position position="61"/>
    </location>
    <ligand>
        <name>Mg(2+)</name>
        <dbReference type="ChEBI" id="CHEBI:18420"/>
    </ligand>
</feature>
<evidence type="ECO:0000256" key="2">
    <source>
        <dbReference type="ARBA" id="ARBA00022694"/>
    </source>
</evidence>
<keyword evidence="9 12" id="KW-0694">RNA-binding</keyword>
<dbReference type="InterPro" id="IPR006116">
    <property type="entry name" value="NT_2-5OAS_ClassI-CCAase"/>
</dbReference>
<organism evidence="16 17">
    <name type="scientific">Methanothermobacter tenebrarum</name>
    <dbReference type="NCBI Taxonomy" id="680118"/>
    <lineage>
        <taxon>Archaea</taxon>
        <taxon>Methanobacteriati</taxon>
        <taxon>Methanobacteriota</taxon>
        <taxon>Methanomada group</taxon>
        <taxon>Methanobacteria</taxon>
        <taxon>Methanobacteriales</taxon>
        <taxon>Methanobacteriaceae</taxon>
        <taxon>Methanothermobacter</taxon>
    </lineage>
</organism>
<feature type="binding site" evidence="12">
    <location>
        <position position="52"/>
    </location>
    <ligand>
        <name>CTP</name>
        <dbReference type="ChEBI" id="CHEBI:37563"/>
    </ligand>
</feature>
<dbReference type="Pfam" id="PF01909">
    <property type="entry name" value="NTP_transf_2"/>
    <property type="match status" value="1"/>
</dbReference>
<dbReference type="Pfam" id="PF21133">
    <property type="entry name" value="CAA_C"/>
    <property type="match status" value="1"/>
</dbReference>
<dbReference type="GO" id="GO:0070733">
    <property type="term" value="F:AMPylase activity"/>
    <property type="evidence" value="ECO:0007669"/>
    <property type="project" value="UniProtKB-EC"/>
</dbReference>
<comment type="catalytic activity">
    <reaction evidence="12">
        <text>a tRNA precursor + 2 CTP + ATP = a tRNA with a 3' CCA end + 3 diphosphate</text>
        <dbReference type="Rhea" id="RHEA:14433"/>
        <dbReference type="Rhea" id="RHEA-COMP:10465"/>
        <dbReference type="Rhea" id="RHEA-COMP:10468"/>
        <dbReference type="ChEBI" id="CHEBI:30616"/>
        <dbReference type="ChEBI" id="CHEBI:33019"/>
        <dbReference type="ChEBI" id="CHEBI:37563"/>
        <dbReference type="ChEBI" id="CHEBI:74896"/>
        <dbReference type="ChEBI" id="CHEBI:83071"/>
        <dbReference type="EC" id="2.7.7.72"/>
    </reaction>
</comment>
<comment type="subunit">
    <text evidence="12">Homodimer.</text>
</comment>
<feature type="binding site" evidence="12">
    <location>
        <position position="49"/>
    </location>
    <ligand>
        <name>ATP</name>
        <dbReference type="ChEBI" id="CHEBI:30616"/>
    </ligand>
</feature>
<keyword evidence="17" id="KW-1185">Reference proteome</keyword>
<dbReference type="InterPro" id="IPR048833">
    <property type="entry name" value="CAA_C"/>
</dbReference>
<dbReference type="Proteomes" id="UP000249782">
    <property type="component" value="Unassembled WGS sequence"/>
</dbReference>
<dbReference type="InterPro" id="IPR002934">
    <property type="entry name" value="Polymerase_NTP_transf_dom"/>
</dbReference>
<feature type="binding site" evidence="12">
    <location>
        <position position="49"/>
    </location>
    <ligand>
        <name>CTP</name>
        <dbReference type="ChEBI" id="CHEBI:37563"/>
    </ligand>
</feature>
<dbReference type="InterPro" id="IPR008229">
    <property type="entry name" value="CCA-adding_arc"/>
</dbReference>
<feature type="binding site" evidence="12">
    <location>
        <position position="139"/>
    </location>
    <ligand>
        <name>CTP</name>
        <dbReference type="ChEBI" id="CHEBI:37563"/>
    </ligand>
</feature>
<keyword evidence="4 12" id="KW-0479">Metal-binding</keyword>
<feature type="domain" description="Polymerase nucleotidyl transferase" evidence="13">
    <location>
        <begin position="31"/>
        <end position="139"/>
    </location>
</feature>
<dbReference type="GO" id="GO:0004810">
    <property type="term" value="F:CCA tRNA nucleotidyltransferase activity"/>
    <property type="evidence" value="ECO:0007669"/>
    <property type="project" value="UniProtKB-UniRule"/>
</dbReference>
<dbReference type="Gene3D" id="3.30.70.590">
    <property type="entry name" value="Poly(A) polymerase predicted RNA binding domain"/>
    <property type="match status" value="1"/>
</dbReference>
<feature type="binding site" evidence="12">
    <location>
        <position position="159"/>
    </location>
    <ligand>
        <name>ATP</name>
        <dbReference type="ChEBI" id="CHEBI:30616"/>
    </ligand>
</feature>
<dbReference type="EC" id="2.7.7.72" evidence="12"/>
<keyword evidence="7 12" id="KW-0067">ATP-binding</keyword>
<comment type="catalytic activity">
    <reaction evidence="11">
        <text>L-tyrosyl-[protein] + ATP = O-(5'-adenylyl)-L-tyrosyl-[protein] + diphosphate</text>
        <dbReference type="Rhea" id="RHEA:54288"/>
        <dbReference type="Rhea" id="RHEA-COMP:10136"/>
        <dbReference type="Rhea" id="RHEA-COMP:13846"/>
        <dbReference type="ChEBI" id="CHEBI:30616"/>
        <dbReference type="ChEBI" id="CHEBI:33019"/>
        <dbReference type="ChEBI" id="CHEBI:46858"/>
        <dbReference type="ChEBI" id="CHEBI:83624"/>
        <dbReference type="EC" id="2.7.7.108"/>
    </reaction>
</comment>
<dbReference type="GO" id="GO:0000287">
    <property type="term" value="F:magnesium ion binding"/>
    <property type="evidence" value="ECO:0007669"/>
    <property type="project" value="UniProtKB-UniRule"/>
</dbReference>
<dbReference type="SUPFAM" id="SSF55003">
    <property type="entry name" value="PAP/Archaeal CCA-adding enzyme, C-terminal domain"/>
    <property type="match status" value="1"/>
</dbReference>
<dbReference type="SUPFAM" id="SSF81631">
    <property type="entry name" value="PAP/OAS1 substrate-binding domain"/>
    <property type="match status" value="1"/>
</dbReference>
<dbReference type="Pfam" id="PF09249">
    <property type="entry name" value="tRNA_NucTransf2"/>
    <property type="match status" value="1"/>
</dbReference>
<evidence type="ECO:0000256" key="11">
    <source>
        <dbReference type="ARBA" id="ARBA00048696"/>
    </source>
</evidence>
<comment type="catalytic activity">
    <reaction evidence="12">
        <text>a tRNA with a 3' CCA end + 2 CTP + ATP = a tRNA with a 3' CCACCA end + 3 diphosphate</text>
        <dbReference type="Rhea" id="RHEA:76235"/>
        <dbReference type="Rhea" id="RHEA-COMP:10468"/>
        <dbReference type="Rhea" id="RHEA-COMP:18655"/>
        <dbReference type="ChEBI" id="CHEBI:30616"/>
        <dbReference type="ChEBI" id="CHEBI:33019"/>
        <dbReference type="ChEBI" id="CHEBI:37563"/>
        <dbReference type="ChEBI" id="CHEBI:83071"/>
        <dbReference type="ChEBI" id="CHEBI:195187"/>
    </reaction>
</comment>
<dbReference type="HAMAP" id="MF_01264">
    <property type="entry name" value="CCA_arch"/>
    <property type="match status" value="1"/>
</dbReference>
<feature type="binding site" evidence="12">
    <location>
        <position position="63"/>
    </location>
    <ligand>
        <name>Mg(2+)</name>
        <dbReference type="ChEBI" id="CHEBI:18420"/>
    </ligand>
</feature>
<keyword evidence="8 12" id="KW-0460">Magnesium</keyword>
<feature type="binding site" evidence="12">
    <location>
        <position position="168"/>
    </location>
    <ligand>
        <name>ATP</name>
        <dbReference type="ChEBI" id="CHEBI:30616"/>
    </ligand>
</feature>
<feature type="binding site" evidence="12">
    <location>
        <position position="116"/>
    </location>
    <ligand>
        <name>Mg(2+)</name>
        <dbReference type="ChEBI" id="CHEBI:18420"/>
    </ligand>
</feature>
<comment type="miscellaneous">
    <text evidence="12">A single active site specifically recognizes both ATP and CTP and is responsible for their addition.</text>
</comment>
<dbReference type="GO" id="GO:0042245">
    <property type="term" value="P:RNA repair"/>
    <property type="evidence" value="ECO:0007669"/>
    <property type="project" value="UniProtKB-KW"/>
</dbReference>
<evidence type="ECO:0000313" key="16">
    <source>
        <dbReference type="EMBL" id="RAO78842.1"/>
    </source>
</evidence>
<feature type="binding site" evidence="12">
    <location>
        <position position="168"/>
    </location>
    <ligand>
        <name>CTP</name>
        <dbReference type="ChEBI" id="CHEBI:37563"/>
    </ligand>
</feature>
<dbReference type="GO" id="GO:0160016">
    <property type="term" value="F:CCACCA tRNA nucleotidyltransferase activity"/>
    <property type="evidence" value="ECO:0007669"/>
    <property type="project" value="RHEA"/>
</dbReference>
<feature type="domain" description="tRNA nucleotidyltransferase substrate binding" evidence="14">
    <location>
        <begin position="154"/>
        <end position="265"/>
    </location>
</feature>
<comment type="catalytic activity">
    <reaction evidence="10">
        <text>O-(5'-adenylyl)-L-tyrosyl-[protein] + ATP = O-[5'-(adenylyl-(5'-&gt;3')-adenylyl)]-L-tyrosyl-[protein] + diphosphate</text>
        <dbReference type="Rhea" id="RHEA:66528"/>
        <dbReference type="Rhea" id="RHEA-COMP:13846"/>
        <dbReference type="Rhea" id="RHEA-COMP:17046"/>
        <dbReference type="ChEBI" id="CHEBI:30616"/>
        <dbReference type="ChEBI" id="CHEBI:33019"/>
        <dbReference type="ChEBI" id="CHEBI:83624"/>
        <dbReference type="ChEBI" id="CHEBI:167160"/>
    </reaction>
</comment>
<evidence type="ECO:0000256" key="8">
    <source>
        <dbReference type="ARBA" id="ARBA00022842"/>
    </source>
</evidence>
<name>A0A328PEM3_9EURY</name>
<dbReference type="Gene3D" id="3.30.70.1550">
    <property type="entry name" value="Archaeal tRNA CCA-adding enzyme catalytic domain"/>
    <property type="match status" value="1"/>
</dbReference>
<comment type="similarity">
    <text evidence="12">Belongs to the tRNA nucleotidyltransferase/poly(A) polymerase family. Archaeal CCA-adding enzyme subfamily.</text>
</comment>
<feature type="binding site" evidence="12">
    <location>
        <position position="139"/>
    </location>
    <ligand>
        <name>ATP</name>
        <dbReference type="ChEBI" id="CHEBI:30616"/>
    </ligand>
</feature>
<comment type="caution">
    <text evidence="16">The sequence shown here is derived from an EMBL/GenBank/DDBJ whole genome shotgun (WGS) entry which is preliminary data.</text>
</comment>
<evidence type="ECO:0000313" key="17">
    <source>
        <dbReference type="Proteomes" id="UP000249782"/>
    </source>
</evidence>
<keyword evidence="1 12" id="KW-0808">Transferase</keyword>
<feature type="domain" description="CCA-adding enzyme C-terminal" evidence="15">
    <location>
        <begin position="283"/>
        <end position="425"/>
    </location>
</feature>
<dbReference type="PIRSF" id="PIRSF005335">
    <property type="entry name" value="CCA_arch"/>
    <property type="match status" value="1"/>
</dbReference>
<comment type="cofactor">
    <cofactor evidence="12">
        <name>Mg(2+)</name>
        <dbReference type="ChEBI" id="CHEBI:18420"/>
    </cofactor>
</comment>
<dbReference type="GO" id="GO:0000049">
    <property type="term" value="F:tRNA binding"/>
    <property type="evidence" value="ECO:0007669"/>
    <property type="project" value="UniProtKB-UniRule"/>
</dbReference>
<dbReference type="PANTHER" id="PTHR39643:SF1">
    <property type="entry name" value="CCA-ADDING ENZYME"/>
    <property type="match status" value="1"/>
</dbReference>
<evidence type="ECO:0000256" key="12">
    <source>
        <dbReference type="HAMAP-Rule" id="MF_01264"/>
    </source>
</evidence>
<gene>
    <name evidence="12 16" type="primary">cca</name>
    <name evidence="16" type="ORF">DPC56_06185</name>
</gene>
<evidence type="ECO:0000256" key="1">
    <source>
        <dbReference type="ARBA" id="ARBA00022679"/>
    </source>
</evidence>
<dbReference type="InterPro" id="IPR011068">
    <property type="entry name" value="NuclTrfase_I-like_C"/>
</dbReference>
<evidence type="ECO:0000256" key="4">
    <source>
        <dbReference type="ARBA" id="ARBA00022723"/>
    </source>
</evidence>
<accession>A0A328PEM3</accession>
<dbReference type="Gene3D" id="1.10.1410.30">
    <property type="entry name" value="CCA tRNA nucleotidyltransferase, domain 2"/>
    <property type="match status" value="1"/>
</dbReference>
<evidence type="ECO:0000256" key="10">
    <source>
        <dbReference type="ARBA" id="ARBA00047518"/>
    </source>
</evidence>
<evidence type="ECO:0000259" key="14">
    <source>
        <dbReference type="Pfam" id="PF09249"/>
    </source>
</evidence>
<protein>
    <recommendedName>
        <fullName evidence="12">CCA-adding enzyme</fullName>
        <ecNumber evidence="12">2.7.7.72</ecNumber>
    </recommendedName>
    <alternativeName>
        <fullName evidence="12">CCA tRNA nucleotidyltransferase</fullName>
    </alternativeName>
    <alternativeName>
        <fullName evidence="12">tRNA CCA-pyrophosphorylase</fullName>
    </alternativeName>
    <alternativeName>
        <fullName evidence="12">tRNA adenylyl-/cytidylyl- transferase</fullName>
    </alternativeName>
    <alternativeName>
        <fullName evidence="12">tRNA nucleotidyltransferase</fullName>
    </alternativeName>
    <alternativeName>
        <fullName evidence="12">tRNA-NT</fullName>
    </alternativeName>
</protein>
<reference evidence="16 17" key="1">
    <citation type="submission" date="2018-06" db="EMBL/GenBank/DDBJ databases">
        <title>Draft genome sequence of hyperthermophilic methanogen Methanothermobacter tenebrarum sp. MCM-B 1447.</title>
        <authorList>
            <person name="Pore S.D."/>
            <person name="Dagar S."/>
            <person name="Dhakephalkar P.K."/>
        </authorList>
    </citation>
    <scope>NUCLEOTIDE SEQUENCE [LARGE SCALE GENOMIC DNA]</scope>
    <source>
        <strain evidence="16 17">MCM B 1447</strain>
    </source>
</reference>
<dbReference type="RefSeq" id="WP_112094207.1">
    <property type="nucleotide sequence ID" value="NZ_QLOE01000007.1"/>
</dbReference>
<dbReference type="GO" id="GO:0001680">
    <property type="term" value="P:tRNA 3'-terminal CCA addition"/>
    <property type="evidence" value="ECO:0007669"/>
    <property type="project" value="UniProtKB-UniRule"/>
</dbReference>
<evidence type="ECO:0000256" key="3">
    <source>
        <dbReference type="ARBA" id="ARBA00022695"/>
    </source>
</evidence>
<evidence type="ECO:0000256" key="5">
    <source>
        <dbReference type="ARBA" id="ARBA00022741"/>
    </source>
</evidence>
<keyword evidence="2 12" id="KW-0819">tRNA processing</keyword>
<dbReference type="EMBL" id="QLOE01000007">
    <property type="protein sequence ID" value="RAO78842.1"/>
    <property type="molecule type" value="Genomic_DNA"/>
</dbReference>
<evidence type="ECO:0000256" key="6">
    <source>
        <dbReference type="ARBA" id="ARBA00022800"/>
    </source>
</evidence>
<dbReference type="CDD" id="cd05400">
    <property type="entry name" value="NT_2-5OAS_ClassI-CCAase"/>
    <property type="match status" value="1"/>
</dbReference>
<dbReference type="InterPro" id="IPR042090">
    <property type="entry name" value="CCA_tRNA_nucleotrans_2"/>
</dbReference>
<dbReference type="SUPFAM" id="SSF81301">
    <property type="entry name" value="Nucleotidyltransferase"/>
    <property type="match status" value="1"/>
</dbReference>
<dbReference type="NCBIfam" id="TIGR03671">
    <property type="entry name" value="cca_archaeal"/>
    <property type="match status" value="1"/>
</dbReference>
<keyword evidence="6 12" id="KW-0692">RNA repair</keyword>
<dbReference type="PANTHER" id="PTHR39643">
    <property type="entry name" value="CCA-ADDING ENZYME"/>
    <property type="match status" value="1"/>
</dbReference>
<dbReference type="AlphaFoldDB" id="A0A328PEM3"/>